<gene>
    <name evidence="4" type="ORF">N656DRAFT_770670</name>
</gene>
<name>A0AAN6T9C0_9PEZI</name>
<keyword evidence="4" id="KW-0418">Kinase</keyword>
<dbReference type="InterPro" id="IPR011009">
    <property type="entry name" value="Kinase-like_dom_sf"/>
</dbReference>
<keyword evidence="4" id="KW-0808">Transferase</keyword>
<evidence type="ECO:0000256" key="1">
    <source>
        <dbReference type="ARBA" id="ARBA00022741"/>
    </source>
</evidence>
<dbReference type="InterPro" id="IPR001245">
    <property type="entry name" value="Ser-Thr/Tyr_kinase_cat_dom"/>
</dbReference>
<dbReference type="AlphaFoldDB" id="A0AAN6T9C0"/>
<protein>
    <submittedName>
        <fullName evidence="4">TKL protein kinase</fullName>
    </submittedName>
</protein>
<dbReference type="GO" id="GO:0005524">
    <property type="term" value="F:ATP binding"/>
    <property type="evidence" value="ECO:0007669"/>
    <property type="project" value="UniProtKB-KW"/>
</dbReference>
<dbReference type="SUPFAM" id="SSF56112">
    <property type="entry name" value="Protein kinase-like (PK-like)"/>
    <property type="match status" value="1"/>
</dbReference>
<proteinExistence type="predicted"/>
<dbReference type="Proteomes" id="UP001302812">
    <property type="component" value="Unassembled WGS sequence"/>
</dbReference>
<dbReference type="RefSeq" id="XP_064667560.1">
    <property type="nucleotide sequence ID" value="XM_064813791.1"/>
</dbReference>
<dbReference type="GeneID" id="89937916"/>
<comment type="caution">
    <text evidence="4">The sequence shown here is derived from an EMBL/GenBank/DDBJ whole genome shotgun (WGS) entry which is preliminary data.</text>
</comment>
<dbReference type="InterPro" id="IPR050198">
    <property type="entry name" value="Non-receptor_tyrosine_kinases"/>
</dbReference>
<dbReference type="PROSITE" id="PS50011">
    <property type="entry name" value="PROTEIN_KINASE_DOM"/>
    <property type="match status" value="1"/>
</dbReference>
<dbReference type="GO" id="GO:0004672">
    <property type="term" value="F:protein kinase activity"/>
    <property type="evidence" value="ECO:0007669"/>
    <property type="project" value="InterPro"/>
</dbReference>
<feature type="domain" description="Protein kinase" evidence="3">
    <location>
        <begin position="1"/>
        <end position="278"/>
    </location>
</feature>
<dbReference type="EMBL" id="MU853353">
    <property type="protein sequence ID" value="KAK4109990.1"/>
    <property type="molecule type" value="Genomic_DNA"/>
</dbReference>
<dbReference type="PANTHER" id="PTHR24418">
    <property type="entry name" value="TYROSINE-PROTEIN KINASE"/>
    <property type="match status" value="1"/>
</dbReference>
<evidence type="ECO:0000313" key="4">
    <source>
        <dbReference type="EMBL" id="KAK4109990.1"/>
    </source>
</evidence>
<dbReference type="Gene3D" id="1.10.510.10">
    <property type="entry name" value="Transferase(Phosphotransferase) domain 1"/>
    <property type="match status" value="1"/>
</dbReference>
<evidence type="ECO:0000313" key="5">
    <source>
        <dbReference type="Proteomes" id="UP001302812"/>
    </source>
</evidence>
<reference evidence="4" key="1">
    <citation type="journal article" date="2023" name="Mol. Phylogenet. Evol.">
        <title>Genome-scale phylogeny and comparative genomics of the fungal order Sordariales.</title>
        <authorList>
            <person name="Hensen N."/>
            <person name="Bonometti L."/>
            <person name="Westerberg I."/>
            <person name="Brannstrom I.O."/>
            <person name="Guillou S."/>
            <person name="Cros-Aarteil S."/>
            <person name="Calhoun S."/>
            <person name="Haridas S."/>
            <person name="Kuo A."/>
            <person name="Mondo S."/>
            <person name="Pangilinan J."/>
            <person name="Riley R."/>
            <person name="LaButti K."/>
            <person name="Andreopoulos B."/>
            <person name="Lipzen A."/>
            <person name="Chen C."/>
            <person name="Yan M."/>
            <person name="Daum C."/>
            <person name="Ng V."/>
            <person name="Clum A."/>
            <person name="Steindorff A."/>
            <person name="Ohm R.A."/>
            <person name="Martin F."/>
            <person name="Silar P."/>
            <person name="Natvig D.O."/>
            <person name="Lalanne C."/>
            <person name="Gautier V."/>
            <person name="Ament-Velasquez S.L."/>
            <person name="Kruys A."/>
            <person name="Hutchinson M.I."/>
            <person name="Powell A.J."/>
            <person name="Barry K."/>
            <person name="Miller A.N."/>
            <person name="Grigoriev I.V."/>
            <person name="Debuchy R."/>
            <person name="Gladieux P."/>
            <person name="Hiltunen Thoren M."/>
            <person name="Johannesson H."/>
        </authorList>
    </citation>
    <scope>NUCLEOTIDE SEQUENCE</scope>
    <source>
        <strain evidence="4">CBS 508.74</strain>
    </source>
</reference>
<keyword evidence="2" id="KW-0067">ATP-binding</keyword>
<dbReference type="Pfam" id="PF07714">
    <property type="entry name" value="PK_Tyr_Ser-Thr"/>
    <property type="match status" value="1"/>
</dbReference>
<evidence type="ECO:0000259" key="3">
    <source>
        <dbReference type="PROSITE" id="PS50011"/>
    </source>
</evidence>
<accession>A0AAN6T9C0</accession>
<keyword evidence="1" id="KW-0547">Nucleotide-binding</keyword>
<reference evidence="4" key="2">
    <citation type="submission" date="2023-05" db="EMBL/GenBank/DDBJ databases">
        <authorList>
            <consortium name="Lawrence Berkeley National Laboratory"/>
            <person name="Steindorff A."/>
            <person name="Hensen N."/>
            <person name="Bonometti L."/>
            <person name="Westerberg I."/>
            <person name="Brannstrom I.O."/>
            <person name="Guillou S."/>
            <person name="Cros-Aarteil S."/>
            <person name="Calhoun S."/>
            <person name="Haridas S."/>
            <person name="Kuo A."/>
            <person name="Mondo S."/>
            <person name="Pangilinan J."/>
            <person name="Riley R."/>
            <person name="Labutti K."/>
            <person name="Andreopoulos B."/>
            <person name="Lipzen A."/>
            <person name="Chen C."/>
            <person name="Yanf M."/>
            <person name="Daum C."/>
            <person name="Ng V."/>
            <person name="Clum A."/>
            <person name="Ohm R."/>
            <person name="Martin F."/>
            <person name="Silar P."/>
            <person name="Natvig D."/>
            <person name="Lalanne C."/>
            <person name="Gautier V."/>
            <person name="Ament-Velasquez S.L."/>
            <person name="Kruys A."/>
            <person name="Hutchinson M.I."/>
            <person name="Powell A.J."/>
            <person name="Barry K."/>
            <person name="Miller A.N."/>
            <person name="Grigoriev I.V."/>
            <person name="Debuchy R."/>
            <person name="Gladieux P."/>
            <person name="Thoren M.H."/>
            <person name="Johannesson H."/>
        </authorList>
    </citation>
    <scope>NUCLEOTIDE SEQUENCE</scope>
    <source>
        <strain evidence="4">CBS 508.74</strain>
    </source>
</reference>
<sequence length="278" mass="31706">MALSKTAQFIQSRVEVKWWTTHSVIYVNRDEPNVVVKAESIWIDGVPYGKAALAMDTSNLLRREHAIYQALGDDNPYITRCLGLVEDDKGDAIALRLELAPKDNLRHFIRDSPEGPPMRRRLEMAAAFADCVVYLHSRKVIWGDLSTRNTLVFEDNSFKICDFADSALGDTYPKFGNHTYEARYCPAMPYEEVEKLSMLQRELFALGSAVYEITEWKAPYSHVEEEEIDDFVEQGNKPEIAEDNVARDIIRRCWDFGYDSAQDVSMDLAALCSTVSEE</sequence>
<keyword evidence="5" id="KW-1185">Reference proteome</keyword>
<dbReference type="InterPro" id="IPR000719">
    <property type="entry name" value="Prot_kinase_dom"/>
</dbReference>
<organism evidence="4 5">
    <name type="scientific">Canariomyces notabilis</name>
    <dbReference type="NCBI Taxonomy" id="2074819"/>
    <lineage>
        <taxon>Eukaryota</taxon>
        <taxon>Fungi</taxon>
        <taxon>Dikarya</taxon>
        <taxon>Ascomycota</taxon>
        <taxon>Pezizomycotina</taxon>
        <taxon>Sordariomycetes</taxon>
        <taxon>Sordariomycetidae</taxon>
        <taxon>Sordariales</taxon>
        <taxon>Chaetomiaceae</taxon>
        <taxon>Canariomyces</taxon>
    </lineage>
</organism>
<evidence type="ECO:0000256" key="2">
    <source>
        <dbReference type="ARBA" id="ARBA00022840"/>
    </source>
</evidence>